<feature type="signal peptide" evidence="1">
    <location>
        <begin position="1"/>
        <end position="20"/>
    </location>
</feature>
<evidence type="ECO:0000313" key="2">
    <source>
        <dbReference type="EMBL" id="KAF3799376.1"/>
    </source>
</evidence>
<feature type="chain" id="PRO_5034363641" evidence="1">
    <location>
        <begin position="21"/>
        <end position="542"/>
    </location>
</feature>
<dbReference type="Proteomes" id="UP000613401">
    <property type="component" value="Unassembled WGS sequence"/>
</dbReference>
<keyword evidence="3" id="KW-1185">Reference proteome</keyword>
<name>A0A8H4C8L0_COLGL</name>
<organism evidence="2 3">
    <name type="scientific">Colletotrichum gloeosporioides</name>
    <name type="common">Anthracnose fungus</name>
    <name type="synonym">Glomerella cingulata</name>
    <dbReference type="NCBI Taxonomy" id="474922"/>
    <lineage>
        <taxon>Eukaryota</taxon>
        <taxon>Fungi</taxon>
        <taxon>Dikarya</taxon>
        <taxon>Ascomycota</taxon>
        <taxon>Pezizomycotina</taxon>
        <taxon>Sordariomycetes</taxon>
        <taxon>Hypocreomycetidae</taxon>
        <taxon>Glomerellales</taxon>
        <taxon>Glomerellaceae</taxon>
        <taxon>Colletotrichum</taxon>
        <taxon>Colletotrichum gloeosporioides species complex</taxon>
    </lineage>
</organism>
<gene>
    <name evidence="2" type="ORF">GCG54_00001418</name>
</gene>
<dbReference type="GeneID" id="69008587"/>
<dbReference type="RefSeq" id="XP_045258536.1">
    <property type="nucleotide sequence ID" value="XM_045401534.1"/>
</dbReference>
<proteinExistence type="predicted"/>
<protein>
    <submittedName>
        <fullName evidence="2">Uncharacterized protein</fullName>
    </submittedName>
</protein>
<dbReference type="EMBL" id="WVTB01000085">
    <property type="protein sequence ID" value="KAF3799376.1"/>
    <property type="molecule type" value="Genomic_DNA"/>
</dbReference>
<dbReference type="PANTHER" id="PTHR40616:SF1">
    <property type="entry name" value="LINALOOL DEHYDRATASE_ISOMERASE DOMAIN-CONTAINING PROTEIN"/>
    <property type="match status" value="1"/>
</dbReference>
<dbReference type="AlphaFoldDB" id="A0A8H4C8L0"/>
<comment type="caution">
    <text evidence="2">The sequence shown here is derived from an EMBL/GenBank/DDBJ whole genome shotgun (WGS) entry which is preliminary data.</text>
</comment>
<dbReference type="PANTHER" id="PTHR40616">
    <property type="entry name" value="LINALOOL DEHYDRATASE_ISOMERASE DOMAIN-CONTAINING PROTEIN"/>
    <property type="match status" value="1"/>
</dbReference>
<accession>A0A8H4C8L0</accession>
<keyword evidence="1" id="KW-0732">Signal</keyword>
<sequence>MISSMSKATALLALAGTATASSYVANLSTNAQGLLNESMAWMDQYYDRSAGYLYDFGSASALRHETRSSVWYALGLLARNNGDDAAEAEKIITNTIAGQFKVESEQWYGDYQKYDGEPYVGSENYPGSIYNSWDPNWRGFVGTTLIMALEEFPHLLSNDTQDLILTSLHNTTKGDEYRVGGVDDDNLYPAYSNPAIMRALVSGYTGRKLGDANMTQSGENYAQEIIDLFDRANTLSEFNSGTYTGVSLFGLILWSKYLPEDSIMTQKGPQMLTDTWKAVAQLWNPSMKNMAGPWDRAYGYDMTRYVSLMALWFWTLIGKENSSLISAPQVMSHAADYAWAPLFAVLADYHQSLLPEGLVANLTTFSGDHFFTASTYYPPYDYVPRNITSWLSENLTIGAESFNENVIGGPSENQASFNPAVIQWNTGNEISFISLYPTEMALDVAVEANKLTLTYPNGTADSIFSFVVGTFIKKPTVAGWADVQGLNVSVSGNINETYALSFAGEYGGSDSMIRDFEFWNFTYSMPVGFEGAPTVTLDVTLL</sequence>
<reference evidence="2" key="2">
    <citation type="submission" date="2020-03" db="EMBL/GenBank/DDBJ databases">
        <authorList>
            <person name="Fu F.-F."/>
            <person name="Chen J."/>
        </authorList>
    </citation>
    <scope>NUCLEOTIDE SEQUENCE</scope>
    <source>
        <strain evidence="2">Lc1</strain>
    </source>
</reference>
<evidence type="ECO:0000313" key="3">
    <source>
        <dbReference type="Proteomes" id="UP000613401"/>
    </source>
</evidence>
<reference evidence="2" key="1">
    <citation type="journal article" date="2020" name="Phytopathology">
        <title>Genome sequence and comparative analysis of Colletotrichum gloeosporioides isolated from Liriodendron leaves.</title>
        <authorList>
            <person name="Fu F.F."/>
            <person name="Hao Z."/>
            <person name="Wang P."/>
            <person name="Lu Y."/>
            <person name="Xue L.J."/>
            <person name="Wei G."/>
            <person name="Tian Y."/>
            <person name="Baishi H."/>
            <person name="Xu H."/>
            <person name="Shi J."/>
            <person name="Cheng T."/>
            <person name="Wang G."/>
            <person name="Yi Y."/>
            <person name="Chen J."/>
        </authorList>
    </citation>
    <scope>NUCLEOTIDE SEQUENCE</scope>
    <source>
        <strain evidence="2">Lc1</strain>
    </source>
</reference>
<evidence type="ECO:0000256" key="1">
    <source>
        <dbReference type="SAM" id="SignalP"/>
    </source>
</evidence>